<keyword evidence="2" id="KW-1185">Reference proteome</keyword>
<dbReference type="Proteomes" id="UP000010552">
    <property type="component" value="Unassembled WGS sequence"/>
</dbReference>
<protein>
    <submittedName>
        <fullName evidence="1">Uncharacterized protein</fullName>
    </submittedName>
</protein>
<accession>L5L0M9</accession>
<reference evidence="2" key="1">
    <citation type="journal article" date="2013" name="Science">
        <title>Comparative analysis of bat genomes provides insight into the evolution of flight and immunity.</title>
        <authorList>
            <person name="Zhang G."/>
            <person name="Cowled C."/>
            <person name="Shi Z."/>
            <person name="Huang Z."/>
            <person name="Bishop-Lilly K.A."/>
            <person name="Fang X."/>
            <person name="Wynne J.W."/>
            <person name="Xiong Z."/>
            <person name="Baker M.L."/>
            <person name="Zhao W."/>
            <person name="Tachedjian M."/>
            <person name="Zhu Y."/>
            <person name="Zhou P."/>
            <person name="Jiang X."/>
            <person name="Ng J."/>
            <person name="Yang L."/>
            <person name="Wu L."/>
            <person name="Xiao J."/>
            <person name="Feng Y."/>
            <person name="Chen Y."/>
            <person name="Sun X."/>
            <person name="Zhang Y."/>
            <person name="Marsh G.A."/>
            <person name="Crameri G."/>
            <person name="Broder C.C."/>
            <person name="Frey K.G."/>
            <person name="Wang L.F."/>
            <person name="Wang J."/>
        </authorList>
    </citation>
    <scope>NUCLEOTIDE SEQUENCE [LARGE SCALE GENOMIC DNA]</scope>
</reference>
<proteinExistence type="predicted"/>
<gene>
    <name evidence="1" type="ORF">PAL_GLEAN10014103</name>
</gene>
<name>L5L0M9_PTEAL</name>
<evidence type="ECO:0000313" key="2">
    <source>
        <dbReference type="Proteomes" id="UP000010552"/>
    </source>
</evidence>
<evidence type="ECO:0000313" key="1">
    <source>
        <dbReference type="EMBL" id="ELK16821.1"/>
    </source>
</evidence>
<sequence>MHRKLNKTNTALVANTKLSTITDNPPNAIKHLKSVTKTLQTLPNLKNSLNSSCSKEELTYKYACPLAVINHGLADKQILLRNTAGGQQKHGAWSS</sequence>
<dbReference type="AlphaFoldDB" id="L5L0M9"/>
<dbReference type="EMBL" id="KB030429">
    <property type="protein sequence ID" value="ELK16821.1"/>
    <property type="molecule type" value="Genomic_DNA"/>
</dbReference>
<dbReference type="InParanoid" id="L5L0M9"/>
<organism evidence="1 2">
    <name type="scientific">Pteropus alecto</name>
    <name type="common">Black flying fox</name>
    <dbReference type="NCBI Taxonomy" id="9402"/>
    <lineage>
        <taxon>Eukaryota</taxon>
        <taxon>Metazoa</taxon>
        <taxon>Chordata</taxon>
        <taxon>Craniata</taxon>
        <taxon>Vertebrata</taxon>
        <taxon>Euteleostomi</taxon>
        <taxon>Mammalia</taxon>
        <taxon>Eutheria</taxon>
        <taxon>Laurasiatheria</taxon>
        <taxon>Chiroptera</taxon>
        <taxon>Yinpterochiroptera</taxon>
        <taxon>Pteropodoidea</taxon>
        <taxon>Pteropodidae</taxon>
        <taxon>Pteropodinae</taxon>
        <taxon>Pteropus</taxon>
    </lineage>
</organism>